<dbReference type="Pfam" id="PF10592">
    <property type="entry name" value="AIPR"/>
    <property type="match status" value="1"/>
</dbReference>
<gene>
    <name evidence="2" type="ORF">CA984_34100</name>
</gene>
<dbReference type="Proteomes" id="UP000194761">
    <property type="component" value="Unassembled WGS sequence"/>
</dbReference>
<dbReference type="EMBL" id="NGFP01000223">
    <property type="protein sequence ID" value="OUC91334.1"/>
    <property type="molecule type" value="Genomic_DNA"/>
</dbReference>
<name>A0A243RBN4_9ACTN</name>
<organism evidence="2 3">
    <name type="scientific">Streptosporangium minutum</name>
    <dbReference type="NCBI Taxonomy" id="569862"/>
    <lineage>
        <taxon>Bacteria</taxon>
        <taxon>Bacillati</taxon>
        <taxon>Actinomycetota</taxon>
        <taxon>Actinomycetes</taxon>
        <taxon>Streptosporangiales</taxon>
        <taxon>Streptosporangiaceae</taxon>
        <taxon>Streptosporangium</taxon>
    </lineage>
</organism>
<feature type="domain" description="Abortive phage infection protein C-terminal" evidence="1">
    <location>
        <begin position="239"/>
        <end position="471"/>
    </location>
</feature>
<protein>
    <recommendedName>
        <fullName evidence="1">Abortive phage infection protein C-terminal domain-containing protein</fullName>
    </recommendedName>
</protein>
<evidence type="ECO:0000313" key="2">
    <source>
        <dbReference type="EMBL" id="OUC91334.1"/>
    </source>
</evidence>
<evidence type="ECO:0000259" key="1">
    <source>
        <dbReference type="Pfam" id="PF10592"/>
    </source>
</evidence>
<dbReference type="AlphaFoldDB" id="A0A243RBN4"/>
<dbReference type="InterPro" id="IPR018891">
    <property type="entry name" value="AIPR_C"/>
</dbReference>
<keyword evidence="3" id="KW-1185">Reference proteome</keyword>
<reference evidence="2 3" key="1">
    <citation type="submission" date="2017-05" db="EMBL/GenBank/DDBJ databases">
        <title>Biotechnological potential of actinobacteria isolated from South African environments.</title>
        <authorList>
            <person name="Le Roes-Hill M."/>
            <person name="Prins A."/>
            <person name="Durrell K.A."/>
        </authorList>
    </citation>
    <scope>NUCLEOTIDE SEQUENCE [LARGE SCALE GENOMIC DNA]</scope>
    <source>
        <strain evidence="2">M26</strain>
    </source>
</reference>
<accession>A0A243RBN4</accession>
<comment type="caution">
    <text evidence="2">The sequence shown here is derived from an EMBL/GenBank/DDBJ whole genome shotgun (WGS) entry which is preliminary data.</text>
</comment>
<sequence length="706" mass="77998">MPRQVAHVATAIKRDFAGLISMDDYVKKDEGEKEQAFLSRGLAALFARDVTGCDSATAAACVVDGRNDYGIDAVAVLDGAPQIWLIQSKWSSKGTAGFGVGEALKLVNGLRRIDQRQYDRLNDRFAALADRVNAVLDDARARITLLVVVMGPGELSPEAVECFEDAKRDFNSLGAVLEYEIRNAADAWQIVRNELAEQVALEAKMTDWLHVQAPFEAYQGNMPAGDIAQWFEAHHGRLFEQNIRKSLGLTKVNNAIVTTLTENPSAFWYFNNGITVLCDTIEATPFSRSDPRGPVTLRLSNASVVNGAQTVAAAYEALKKNPDALLDAHVSVKVISIRDCPEGFGNDITTATNTQNSVERRDFVTLKPVQGQIRDDFLLQLQKTYVFRRGELDPPPDSGCSIVEAAFALACAHHDPRLAVRVKVEPDELWQEGSQGIYTRIFQKPPPAQQIWRAVLLHRVIREVLHEAAGERQGRAAGVAEHGGLLLAHLVFQHAGKNHFDDSDEEWEKFIAEVPGIAVDLLNRMTLYVDIEFTSTSFVRSTFMNEDRCRTLVKRVLDDLSSGAPLPAVPMDYLRTSSRKPRKPNTVSILVDVGRISEGTLLTFRTGGDPEELALRAWLAEDSRRGQATWVNERAKPLLWSADGRRYSASGLVTHMWRLAQWEKAPVSVQGPARWAVPGVGTLVDLADAVLKEQDTDETLESEGIV</sequence>
<evidence type="ECO:0000313" key="3">
    <source>
        <dbReference type="Proteomes" id="UP000194761"/>
    </source>
</evidence>
<proteinExistence type="predicted"/>